<sequence length="81" mass="9400">MKIFVYLYIISGDGNRKEINTQVTQNVYFKPHGECLALSFSQTYAYTHIRQTIASHPLSRDKTHRRNRGRTHDAKSMPTVC</sequence>
<comment type="caution">
    <text evidence="2">The sequence shown here is derived from an EMBL/GenBank/DDBJ whole genome shotgun (WGS) entry which is preliminary data.</text>
</comment>
<dbReference type="Proteomes" id="UP000800093">
    <property type="component" value="Unassembled WGS sequence"/>
</dbReference>
<feature type="region of interest" description="Disordered" evidence="1">
    <location>
        <begin position="56"/>
        <end position="81"/>
    </location>
</feature>
<gene>
    <name evidence="2" type="ORF">CC78DRAFT_134641</name>
</gene>
<evidence type="ECO:0000313" key="3">
    <source>
        <dbReference type="Proteomes" id="UP000800093"/>
    </source>
</evidence>
<dbReference type="AlphaFoldDB" id="A0A9P4TR26"/>
<keyword evidence="3" id="KW-1185">Reference proteome</keyword>
<evidence type="ECO:0000313" key="2">
    <source>
        <dbReference type="EMBL" id="KAF2270532.1"/>
    </source>
</evidence>
<proteinExistence type="predicted"/>
<protein>
    <submittedName>
        <fullName evidence="2">Uncharacterized protein</fullName>
    </submittedName>
</protein>
<organism evidence="2 3">
    <name type="scientific">Lojkania enalia</name>
    <dbReference type="NCBI Taxonomy" id="147567"/>
    <lineage>
        <taxon>Eukaryota</taxon>
        <taxon>Fungi</taxon>
        <taxon>Dikarya</taxon>
        <taxon>Ascomycota</taxon>
        <taxon>Pezizomycotina</taxon>
        <taxon>Dothideomycetes</taxon>
        <taxon>Pleosporomycetidae</taxon>
        <taxon>Pleosporales</taxon>
        <taxon>Pleosporales incertae sedis</taxon>
        <taxon>Lojkania</taxon>
    </lineage>
</organism>
<reference evidence="3" key="1">
    <citation type="journal article" date="2020" name="Stud. Mycol.">
        <title>101 Dothideomycetes genomes: A test case for predicting lifestyles and emergence of pathogens.</title>
        <authorList>
            <person name="Haridas S."/>
            <person name="Albert R."/>
            <person name="Binder M."/>
            <person name="Bloem J."/>
            <person name="LaButti K."/>
            <person name="Salamov A."/>
            <person name="Andreopoulos B."/>
            <person name="Baker S."/>
            <person name="Barry K."/>
            <person name="Bills G."/>
            <person name="Bluhm B."/>
            <person name="Cannon C."/>
            <person name="Castanera R."/>
            <person name="Culley D."/>
            <person name="Daum C."/>
            <person name="Ezra D."/>
            <person name="Gonzalez J."/>
            <person name="Henrissat B."/>
            <person name="Kuo A."/>
            <person name="Liang C."/>
            <person name="Lipzen A."/>
            <person name="Lutzoni F."/>
            <person name="Magnuson J."/>
            <person name="Mondo S."/>
            <person name="Nolan M."/>
            <person name="Ohm R."/>
            <person name="Pangilinan J."/>
            <person name="Park H.-J."/>
            <person name="Ramirez L."/>
            <person name="Alfaro M."/>
            <person name="Sun H."/>
            <person name="Tritt A."/>
            <person name="Yoshinaga Y."/>
            <person name="Zwiers L.-H."/>
            <person name="Turgeon B."/>
            <person name="Goodwin S."/>
            <person name="Spatafora J."/>
            <person name="Crous P."/>
            <person name="Grigoriev I."/>
        </authorList>
    </citation>
    <scope>NUCLEOTIDE SEQUENCE [LARGE SCALE GENOMIC DNA]</scope>
    <source>
        <strain evidence="3">CBS 304.66</strain>
    </source>
</reference>
<accession>A0A9P4TR26</accession>
<dbReference type="EMBL" id="ML986579">
    <property type="protein sequence ID" value="KAF2270532.1"/>
    <property type="molecule type" value="Genomic_DNA"/>
</dbReference>
<evidence type="ECO:0000256" key="1">
    <source>
        <dbReference type="SAM" id="MobiDB-lite"/>
    </source>
</evidence>
<name>A0A9P4TR26_9PLEO</name>